<dbReference type="Gene3D" id="1.10.220.10">
    <property type="entry name" value="Annexin"/>
    <property type="match status" value="4"/>
</dbReference>
<comment type="similarity">
    <text evidence="2 11">Belongs to the annexin family.</text>
</comment>
<gene>
    <name evidence="14" type="ORF">LTLLF_145825</name>
</gene>
<dbReference type="GO" id="GO:0008092">
    <property type="term" value="F:cytoskeletal protein binding"/>
    <property type="evidence" value="ECO:0007669"/>
    <property type="project" value="InterPro"/>
</dbReference>
<evidence type="ECO:0000256" key="12">
    <source>
        <dbReference type="SAM" id="MobiDB-lite"/>
    </source>
</evidence>
<keyword evidence="3" id="KW-0964">Secreted</keyword>
<dbReference type="GO" id="GO:0008023">
    <property type="term" value="C:transcription elongation factor complex"/>
    <property type="evidence" value="ECO:0007669"/>
    <property type="project" value="InterPro"/>
</dbReference>
<feature type="compositionally biased region" description="Low complexity" evidence="12">
    <location>
        <begin position="539"/>
        <end position="555"/>
    </location>
</feature>
<comment type="caution">
    <text evidence="14">The sequence shown here is derived from an EMBL/GenBank/DDBJ whole genome shotgun (WGS) entry which is preliminary data.</text>
</comment>
<evidence type="ECO:0000256" key="2">
    <source>
        <dbReference type="ARBA" id="ARBA00007831"/>
    </source>
</evidence>
<keyword evidence="10 11" id="KW-0111">Calcium/phospholipid-binding</keyword>
<dbReference type="GO" id="GO:0045945">
    <property type="term" value="P:positive regulation of transcription by RNA polymerase III"/>
    <property type="evidence" value="ECO:0007669"/>
    <property type="project" value="TreeGrafter"/>
</dbReference>
<evidence type="ECO:0000256" key="10">
    <source>
        <dbReference type="ARBA" id="ARBA00023302"/>
    </source>
</evidence>
<feature type="region of interest" description="Disordered" evidence="12">
    <location>
        <begin position="523"/>
        <end position="555"/>
    </location>
</feature>
<dbReference type="PANTHER" id="PTHR14633:SF3">
    <property type="entry name" value="LITTLE ELONGATION COMPLEX SUBUNIT 2"/>
    <property type="match status" value="1"/>
</dbReference>
<organism evidence="14 15">
    <name type="scientific">Microtus ochrogaster</name>
    <name type="common">Prairie vole</name>
    <dbReference type="NCBI Taxonomy" id="79684"/>
    <lineage>
        <taxon>Eukaryota</taxon>
        <taxon>Metazoa</taxon>
        <taxon>Chordata</taxon>
        <taxon>Craniata</taxon>
        <taxon>Vertebrata</taxon>
        <taxon>Euteleostomi</taxon>
        <taxon>Mammalia</taxon>
        <taxon>Eutheria</taxon>
        <taxon>Euarchontoglires</taxon>
        <taxon>Glires</taxon>
        <taxon>Rodentia</taxon>
        <taxon>Myomorpha</taxon>
        <taxon>Muroidea</taxon>
        <taxon>Cricetidae</taxon>
        <taxon>Arvicolinae</taxon>
        <taxon>Microtus</taxon>
    </lineage>
</organism>
<keyword evidence="4" id="KW-0272">Extracellular matrix</keyword>
<evidence type="ECO:0000256" key="6">
    <source>
        <dbReference type="ARBA" id="ARBA00022737"/>
    </source>
</evidence>
<dbReference type="Pfam" id="PF00191">
    <property type="entry name" value="Annexin"/>
    <property type="match status" value="4"/>
</dbReference>
<dbReference type="InterPro" id="IPR018502">
    <property type="entry name" value="Annexin_repeat"/>
</dbReference>
<name>A0A8J6KWP4_MICOH</name>
<evidence type="ECO:0000256" key="7">
    <source>
        <dbReference type="ARBA" id="ARBA00022837"/>
    </source>
</evidence>
<evidence type="ECO:0000259" key="13">
    <source>
        <dbReference type="Pfam" id="PF10505"/>
    </source>
</evidence>
<protein>
    <recommendedName>
        <fullName evidence="11">Annexin</fullName>
    </recommendedName>
</protein>
<evidence type="ECO:0000313" key="15">
    <source>
        <dbReference type="Proteomes" id="UP000710432"/>
    </source>
</evidence>
<feature type="compositionally biased region" description="Basic and acidic residues" evidence="12">
    <location>
        <begin position="443"/>
        <end position="453"/>
    </location>
</feature>
<dbReference type="InterPro" id="IPR002389">
    <property type="entry name" value="ANX2"/>
</dbReference>
<evidence type="ECO:0000256" key="11">
    <source>
        <dbReference type="RuleBase" id="RU003540"/>
    </source>
</evidence>
<dbReference type="GO" id="GO:0005604">
    <property type="term" value="C:basement membrane"/>
    <property type="evidence" value="ECO:0007669"/>
    <property type="project" value="UniProtKB-SubCell"/>
</dbReference>
<sequence>MRMSSTAPRNSYSTELLLVSAVASDEYNLAFVGSFPHVLSSAAFLTTYRFRYFLFFAFPQFPRRSLSPPRALSPSLRRIGENLNVSASSVENEPAVSSATQAKEKVGMILLPKPRVPYPRFSRFSQREQRAYVDLLAKYAKIPSSSKAVGTNTNEFLQYLDMKKHVNEEVNEFLKFLQNSAKKCAQDYNMLSDEARLFTEGSAKFVKTSFPSMPVKLQLSKDGISSIETPQQQAEAMHYIPTEANECRKIETVENMDLDFDDDVTELETFGVTTTNSSRSPSSESDSSVPILTDVCTAPKVAAAPVVPATPEVTASPNITEDSRSLCQMLMKQLQKEKQLFSGVESGPEGCKNKDDQGLESCPEEVPSASAKSLVQDNEVHKTSGGISKESDVGMLCTNDKRPSVQGNPDNANRTATASETAETEKGISCGSDTDEDCLIIDTESKSNSDGKTADVGSRPASPNSSAQASVGKQTTTVVSEESCVLKKPIKRVYKKFDPVGEILKMQDELLKPVSKKMPELPLINSEESKQPSASEQPSATSDASSWPKSSWPSAFQKPKGRLPYELQDYVEDTSEYIAPQEGNFVYKLFSMQDLLLLVRCSVQRIETRPRSKKRKKIRRQFPVYVLPKVEYQGCYGVEALTESELCRFWTESLLHSNCSFYVGHIDAFTSKLFMLEEITSEELKEKLAALNLQDGSYLLSHAAEDSSLLIYKTSDGKVTRTAYNLHKAHCDLPGIPSSLSVPWVPLDPSYLLPYHIHHGRIPCTFPPKSLRPVAQPKHSTPPSAYGSVKPYTNFDAERDALNIETAVKTKGVDEVTIVNILTNRSNAQRQDIAFAYQRRTKKELPSALKSALSGHLETVILGLLKTPAQYDASELKASMKGLGTDEDSLIEIICSRTNQELQEINRVYKEMYKTDLEKDIVSDTSGDFRKLMVALAKGRRAEDGSVIDYELIDQDARELYDAGVKRKGTDVPKWISIMTERSVCHLQKVFERYKNYSPYDMLESIKKEVKGDLENAFLNLVQCIQNKPLYFADRLYDSMKGKGTRDKVLIRIMVSRSEVDMLKIRSEFKKKYGKSLYYYIQISEGTNSSNIPIAISNIINISSSSSITTTIITSSSH</sequence>
<dbReference type="EMBL" id="JAATJU010022100">
    <property type="protein sequence ID" value="KAH0512004.1"/>
    <property type="molecule type" value="Genomic_DNA"/>
</dbReference>
<feature type="domain" description="Little elongation complex subunit 2 C-terminal" evidence="13">
    <location>
        <begin position="575"/>
        <end position="768"/>
    </location>
</feature>
<evidence type="ECO:0000256" key="5">
    <source>
        <dbReference type="ARBA" id="ARBA00022553"/>
    </source>
</evidence>
<dbReference type="PRINTS" id="PR00196">
    <property type="entry name" value="ANNEXIN"/>
</dbReference>
<dbReference type="SMART" id="SM00335">
    <property type="entry name" value="ANX"/>
    <property type="match status" value="4"/>
</dbReference>
<dbReference type="FunFam" id="1.10.220.10:FF:000001">
    <property type="entry name" value="Annexin"/>
    <property type="match status" value="1"/>
</dbReference>
<comment type="domain">
    <text evidence="11">A pair of annexin repeats may form one binding site for calcium and phospholipid.</text>
</comment>
<dbReference type="PROSITE" id="PS00223">
    <property type="entry name" value="ANNEXIN_1"/>
    <property type="match status" value="1"/>
</dbReference>
<dbReference type="FunFam" id="1.10.220.10:FF:000002">
    <property type="entry name" value="Annexin"/>
    <property type="match status" value="1"/>
</dbReference>
<dbReference type="InterPro" id="IPR001464">
    <property type="entry name" value="Annexin"/>
</dbReference>
<dbReference type="GO" id="GO:0042796">
    <property type="term" value="P:snRNA transcription by RNA polymerase III"/>
    <property type="evidence" value="ECO:0007669"/>
    <property type="project" value="TreeGrafter"/>
</dbReference>
<dbReference type="GO" id="GO:0042795">
    <property type="term" value="P:snRNA transcription by RNA polymerase II"/>
    <property type="evidence" value="ECO:0007669"/>
    <property type="project" value="TreeGrafter"/>
</dbReference>
<dbReference type="PANTHER" id="PTHR14633">
    <property type="entry name" value="LITTLE ELONGATION COMPLEX SUBUNIT 2"/>
    <property type="match status" value="1"/>
</dbReference>
<dbReference type="InterPro" id="IPR037104">
    <property type="entry name" value="Annexin_sf"/>
</dbReference>
<dbReference type="Pfam" id="PF10505">
    <property type="entry name" value="NARG2_C"/>
    <property type="match status" value="1"/>
</dbReference>
<evidence type="ECO:0000313" key="14">
    <source>
        <dbReference type="EMBL" id="KAH0512004.1"/>
    </source>
</evidence>
<evidence type="ECO:0000256" key="4">
    <source>
        <dbReference type="ARBA" id="ARBA00022530"/>
    </source>
</evidence>
<dbReference type="PRINTS" id="PR00198">
    <property type="entry name" value="ANNEXINII"/>
</dbReference>
<dbReference type="SUPFAM" id="SSF47874">
    <property type="entry name" value="Annexin"/>
    <property type="match status" value="1"/>
</dbReference>
<dbReference type="Proteomes" id="UP000710432">
    <property type="component" value="Unassembled WGS sequence"/>
</dbReference>
<keyword evidence="9 11" id="KW-0041">Annexin</keyword>
<feature type="compositionally biased region" description="Polar residues" evidence="12">
    <location>
        <begin position="461"/>
        <end position="478"/>
    </location>
</feature>
<dbReference type="FunFam" id="1.10.220.10:FF:000003">
    <property type="entry name" value="Annexin"/>
    <property type="match status" value="1"/>
</dbReference>
<dbReference type="FunFam" id="1.10.220.10:FF:000007">
    <property type="entry name" value="Annexin"/>
    <property type="match status" value="1"/>
</dbReference>
<evidence type="ECO:0000256" key="9">
    <source>
        <dbReference type="ARBA" id="ARBA00023216"/>
    </source>
</evidence>
<dbReference type="InterPro" id="IPR018252">
    <property type="entry name" value="Annexin_repeat_CS"/>
</dbReference>
<proteinExistence type="inferred from homology"/>
<dbReference type="InterPro" id="IPR019535">
    <property type="entry name" value="ICE2_C"/>
</dbReference>
<keyword evidence="6 11" id="KW-0677">Repeat</keyword>
<keyword evidence="7 11" id="KW-0106">Calcium</keyword>
<reference evidence="14" key="1">
    <citation type="submission" date="2020-03" db="EMBL/GenBank/DDBJ databases">
        <title>Studies in the Genomics of Life Span.</title>
        <authorList>
            <person name="Glass D."/>
        </authorList>
    </citation>
    <scope>NUCLEOTIDE SEQUENCE</scope>
    <source>
        <strain evidence="14">LTLLF</strain>
        <tissue evidence="14">Muscle</tissue>
    </source>
</reference>
<accession>A0A8J6KWP4</accession>
<dbReference type="GO" id="GO:0004859">
    <property type="term" value="F:phospholipase inhibitor activity"/>
    <property type="evidence" value="ECO:0007669"/>
    <property type="project" value="InterPro"/>
</dbReference>
<dbReference type="GO" id="GO:0005509">
    <property type="term" value="F:calcium ion binding"/>
    <property type="evidence" value="ECO:0007669"/>
    <property type="project" value="InterPro"/>
</dbReference>
<keyword evidence="8" id="KW-0084">Basement membrane</keyword>
<comment type="subcellular location">
    <subcellularLocation>
        <location evidence="1">Secreted</location>
        <location evidence="1">Extracellular space</location>
        <location evidence="1">Extracellular matrix</location>
        <location evidence="1">Basement membrane</location>
    </subcellularLocation>
</comment>
<dbReference type="GO" id="GO:0005544">
    <property type="term" value="F:calcium-dependent phospholipid binding"/>
    <property type="evidence" value="ECO:0007669"/>
    <property type="project" value="UniProtKB-KW"/>
</dbReference>
<dbReference type="PROSITE" id="PS51897">
    <property type="entry name" value="ANNEXIN_2"/>
    <property type="match status" value="4"/>
</dbReference>
<feature type="compositionally biased region" description="Polar residues" evidence="12">
    <location>
        <begin position="405"/>
        <end position="414"/>
    </location>
</feature>
<evidence type="ECO:0000256" key="1">
    <source>
        <dbReference type="ARBA" id="ARBA00004302"/>
    </source>
</evidence>
<evidence type="ECO:0000256" key="3">
    <source>
        <dbReference type="ARBA" id="ARBA00022525"/>
    </source>
</evidence>
<keyword evidence="5" id="KW-0597">Phosphoprotein</keyword>
<dbReference type="AlphaFoldDB" id="A0A8J6KWP4"/>
<feature type="region of interest" description="Disordered" evidence="12">
    <location>
        <begin position="342"/>
        <end position="478"/>
    </location>
</feature>
<evidence type="ECO:0000256" key="8">
    <source>
        <dbReference type="ARBA" id="ARBA00022869"/>
    </source>
</evidence>